<evidence type="ECO:0000256" key="1">
    <source>
        <dbReference type="SAM" id="MobiDB-lite"/>
    </source>
</evidence>
<proteinExistence type="predicted"/>
<protein>
    <submittedName>
        <fullName evidence="2">Uncharacterized protein</fullName>
    </submittedName>
</protein>
<gene>
    <name evidence="2" type="ORF">LR48_Vigan08g141000</name>
</gene>
<dbReference type="EMBL" id="CM003378">
    <property type="protein sequence ID" value="KOM50583.1"/>
    <property type="molecule type" value="Genomic_DNA"/>
</dbReference>
<organism evidence="2 3">
    <name type="scientific">Phaseolus angularis</name>
    <name type="common">Azuki bean</name>
    <name type="synonym">Vigna angularis</name>
    <dbReference type="NCBI Taxonomy" id="3914"/>
    <lineage>
        <taxon>Eukaryota</taxon>
        <taxon>Viridiplantae</taxon>
        <taxon>Streptophyta</taxon>
        <taxon>Embryophyta</taxon>
        <taxon>Tracheophyta</taxon>
        <taxon>Spermatophyta</taxon>
        <taxon>Magnoliopsida</taxon>
        <taxon>eudicotyledons</taxon>
        <taxon>Gunneridae</taxon>
        <taxon>Pentapetalae</taxon>
        <taxon>rosids</taxon>
        <taxon>fabids</taxon>
        <taxon>Fabales</taxon>
        <taxon>Fabaceae</taxon>
        <taxon>Papilionoideae</taxon>
        <taxon>50 kb inversion clade</taxon>
        <taxon>NPAAA clade</taxon>
        <taxon>indigoferoid/millettioid clade</taxon>
        <taxon>Phaseoleae</taxon>
        <taxon>Vigna</taxon>
    </lineage>
</organism>
<evidence type="ECO:0000313" key="2">
    <source>
        <dbReference type="EMBL" id="KOM50583.1"/>
    </source>
</evidence>
<reference evidence="3" key="1">
    <citation type="journal article" date="2015" name="Proc. Natl. Acad. Sci. U.S.A.">
        <title>Genome sequencing of adzuki bean (Vigna angularis) provides insight into high starch and low fat accumulation and domestication.</title>
        <authorList>
            <person name="Yang K."/>
            <person name="Tian Z."/>
            <person name="Chen C."/>
            <person name="Luo L."/>
            <person name="Zhao B."/>
            <person name="Wang Z."/>
            <person name="Yu L."/>
            <person name="Li Y."/>
            <person name="Sun Y."/>
            <person name="Li W."/>
            <person name="Chen Y."/>
            <person name="Li Y."/>
            <person name="Zhang Y."/>
            <person name="Ai D."/>
            <person name="Zhao J."/>
            <person name="Shang C."/>
            <person name="Ma Y."/>
            <person name="Wu B."/>
            <person name="Wang M."/>
            <person name="Gao L."/>
            <person name="Sun D."/>
            <person name="Zhang P."/>
            <person name="Guo F."/>
            <person name="Wang W."/>
            <person name="Li Y."/>
            <person name="Wang J."/>
            <person name="Varshney R.K."/>
            <person name="Wang J."/>
            <person name="Ling H.Q."/>
            <person name="Wan P."/>
        </authorList>
    </citation>
    <scope>NUCLEOTIDE SEQUENCE</scope>
    <source>
        <strain evidence="3">cv. Jingnong 6</strain>
    </source>
</reference>
<dbReference type="Proteomes" id="UP000053144">
    <property type="component" value="Chromosome 8"/>
</dbReference>
<feature type="region of interest" description="Disordered" evidence="1">
    <location>
        <begin position="36"/>
        <end position="55"/>
    </location>
</feature>
<feature type="compositionally biased region" description="Polar residues" evidence="1">
    <location>
        <begin position="36"/>
        <end position="51"/>
    </location>
</feature>
<sequence>MTLKEVAAMEMINHLPCRLPSRKLIMCHKSTNLFHKSSGTSTVSRPTSGTPTLRRPTIVKGTEQSSIDCPTSGCPPNQPQPVWVAFAFQPTPITVVYPDPQEGREAKKGKRKSHCQGEKSSSHKKSCKDGGPSKSLIGGVFGIEFQLGAKVVFNLVRDKKNLVEKMSHKEALDATFEMVALTTLLILRVVETTNSGSKKLKEKLATM</sequence>
<evidence type="ECO:0000313" key="3">
    <source>
        <dbReference type="Proteomes" id="UP000053144"/>
    </source>
</evidence>
<accession>A0A0L9V6H0</accession>
<dbReference type="Gramene" id="KOM50583">
    <property type="protein sequence ID" value="KOM50583"/>
    <property type="gene ID" value="LR48_Vigan08g141000"/>
</dbReference>
<dbReference type="AlphaFoldDB" id="A0A0L9V6H0"/>
<name>A0A0L9V6H0_PHAAN</name>
<feature type="region of interest" description="Disordered" evidence="1">
    <location>
        <begin position="97"/>
        <end position="130"/>
    </location>
</feature>